<dbReference type="InterPro" id="IPR008197">
    <property type="entry name" value="WAP_dom"/>
</dbReference>
<keyword evidence="3" id="KW-0165">Cleavage on pair of basic residues</keyword>
<dbReference type="SUPFAM" id="SSF57256">
    <property type="entry name" value="Elafin-like"/>
    <property type="match status" value="1"/>
</dbReference>
<dbReference type="Gene3D" id="4.10.75.10">
    <property type="entry name" value="Elafin-like"/>
    <property type="match status" value="1"/>
</dbReference>
<dbReference type="GO" id="GO:0016485">
    <property type="term" value="P:protein processing"/>
    <property type="evidence" value="ECO:0007669"/>
    <property type="project" value="TreeGrafter"/>
</dbReference>
<keyword evidence="15" id="KW-1185">Reference proteome</keyword>
<feature type="active site" description="Charge relay system" evidence="8 9">
    <location>
        <position position="310"/>
    </location>
</feature>
<feature type="signal peptide" evidence="11">
    <location>
        <begin position="1"/>
        <end position="23"/>
    </location>
</feature>
<evidence type="ECO:0000256" key="7">
    <source>
        <dbReference type="ARBA" id="ARBA00022837"/>
    </source>
</evidence>
<name>A0A8S3U089_MYTED</name>
<dbReference type="Gene3D" id="2.60.120.260">
    <property type="entry name" value="Galactose-binding domain-like"/>
    <property type="match status" value="1"/>
</dbReference>
<dbReference type="InterPro" id="IPR036383">
    <property type="entry name" value="TSP1_rpt_sf"/>
</dbReference>
<dbReference type="OrthoDB" id="6045758at2759"/>
<dbReference type="InterPro" id="IPR015500">
    <property type="entry name" value="Peptidase_S8_subtilisin-rel"/>
</dbReference>
<dbReference type="Pfam" id="PF01483">
    <property type="entry name" value="P_proprotein"/>
    <property type="match status" value="1"/>
</dbReference>
<dbReference type="Pfam" id="PF00082">
    <property type="entry name" value="Peptidase_S8"/>
    <property type="match status" value="1"/>
</dbReference>
<dbReference type="PROSITE" id="PS51892">
    <property type="entry name" value="SUBTILASE"/>
    <property type="match status" value="1"/>
</dbReference>
<dbReference type="PRINTS" id="PR00723">
    <property type="entry name" value="SUBTILISIN"/>
</dbReference>
<evidence type="ECO:0000259" key="13">
    <source>
        <dbReference type="PROSITE" id="PS51829"/>
    </source>
</evidence>
<evidence type="ECO:0000256" key="9">
    <source>
        <dbReference type="PROSITE-ProRule" id="PRU01240"/>
    </source>
</evidence>
<dbReference type="CDD" id="cd04059">
    <property type="entry name" value="Peptidases_S8_Protein_convertases_Kexins_Furin-like"/>
    <property type="match status" value="1"/>
</dbReference>
<organism evidence="14 15">
    <name type="scientific">Mytilus edulis</name>
    <name type="common">Blue mussel</name>
    <dbReference type="NCBI Taxonomy" id="6550"/>
    <lineage>
        <taxon>Eukaryota</taxon>
        <taxon>Metazoa</taxon>
        <taxon>Spiralia</taxon>
        <taxon>Lophotrochozoa</taxon>
        <taxon>Mollusca</taxon>
        <taxon>Bivalvia</taxon>
        <taxon>Autobranchia</taxon>
        <taxon>Pteriomorphia</taxon>
        <taxon>Mytilida</taxon>
        <taxon>Mytiloidea</taxon>
        <taxon>Mytilidae</taxon>
        <taxon>Mytilinae</taxon>
        <taxon>Mytilus</taxon>
    </lineage>
</organism>
<keyword evidence="7" id="KW-0106">Calcium</keyword>
<evidence type="ECO:0000313" key="15">
    <source>
        <dbReference type="Proteomes" id="UP000683360"/>
    </source>
</evidence>
<feature type="active site" description="Charge relay system" evidence="8 9">
    <location>
        <position position="127"/>
    </location>
</feature>
<proteinExistence type="inferred from homology"/>
<comment type="similarity">
    <text evidence="1">Belongs to the peptidase S8 family. Furin subfamily.</text>
</comment>
<dbReference type="InterPro" id="IPR034182">
    <property type="entry name" value="Kexin/furin"/>
</dbReference>
<dbReference type="PROSITE" id="PS51390">
    <property type="entry name" value="WAP"/>
    <property type="match status" value="1"/>
</dbReference>
<evidence type="ECO:0000256" key="3">
    <source>
        <dbReference type="ARBA" id="ARBA00022685"/>
    </source>
</evidence>
<dbReference type="GO" id="GO:0005802">
    <property type="term" value="C:trans-Golgi network"/>
    <property type="evidence" value="ECO:0007669"/>
    <property type="project" value="TreeGrafter"/>
</dbReference>
<feature type="region of interest" description="Disordered" evidence="10">
    <location>
        <begin position="89"/>
        <end position="109"/>
    </location>
</feature>
<dbReference type="InterPro" id="IPR036645">
    <property type="entry name" value="Elafin-like_sf"/>
</dbReference>
<evidence type="ECO:0000256" key="2">
    <source>
        <dbReference type="ARBA" id="ARBA00022670"/>
    </source>
</evidence>
<dbReference type="Gene3D" id="2.20.100.10">
    <property type="entry name" value="Thrombospondin type-1 (TSP1) repeat"/>
    <property type="match status" value="1"/>
</dbReference>
<dbReference type="Gene3D" id="3.40.50.200">
    <property type="entry name" value="Peptidase S8/S53 domain"/>
    <property type="match status" value="1"/>
</dbReference>
<gene>
    <name evidence="14" type="ORF">MEDL_49511</name>
</gene>
<feature type="domain" description="WAP" evidence="12">
    <location>
        <begin position="597"/>
        <end position="643"/>
    </location>
</feature>
<dbReference type="PANTHER" id="PTHR42884">
    <property type="entry name" value="PROPROTEIN CONVERTASE SUBTILISIN/KEXIN-RELATED"/>
    <property type="match status" value="1"/>
</dbReference>
<dbReference type="PROSITE" id="PS50092">
    <property type="entry name" value="TSP1"/>
    <property type="match status" value="1"/>
</dbReference>
<dbReference type="AlphaFoldDB" id="A0A8S3U089"/>
<evidence type="ECO:0000256" key="1">
    <source>
        <dbReference type="ARBA" id="ARBA00005325"/>
    </source>
</evidence>
<dbReference type="Proteomes" id="UP000683360">
    <property type="component" value="Unassembled WGS sequence"/>
</dbReference>
<dbReference type="GO" id="GO:0004252">
    <property type="term" value="F:serine-type endopeptidase activity"/>
    <property type="evidence" value="ECO:0007669"/>
    <property type="project" value="UniProtKB-UniRule"/>
</dbReference>
<feature type="chain" id="PRO_5035885345" evidence="11">
    <location>
        <begin position="24"/>
        <end position="707"/>
    </location>
</feature>
<dbReference type="GO" id="GO:0005576">
    <property type="term" value="C:extracellular region"/>
    <property type="evidence" value="ECO:0007669"/>
    <property type="project" value="InterPro"/>
</dbReference>
<dbReference type="SUPFAM" id="SSF82895">
    <property type="entry name" value="TSP-1 type 1 repeat"/>
    <property type="match status" value="1"/>
</dbReference>
<feature type="compositionally biased region" description="Polar residues" evidence="10">
    <location>
        <begin position="89"/>
        <end position="108"/>
    </location>
</feature>
<feature type="region of interest" description="Disordered" evidence="10">
    <location>
        <begin position="656"/>
        <end position="675"/>
    </location>
</feature>
<keyword evidence="6 9" id="KW-0720">Serine protease</keyword>
<dbReference type="PANTHER" id="PTHR42884:SF14">
    <property type="entry name" value="NEUROENDOCRINE CONVERTASE 1"/>
    <property type="match status" value="1"/>
</dbReference>
<reference evidence="14" key="1">
    <citation type="submission" date="2021-03" db="EMBL/GenBank/DDBJ databases">
        <authorList>
            <person name="Bekaert M."/>
        </authorList>
    </citation>
    <scope>NUCLEOTIDE SEQUENCE</scope>
</reference>
<dbReference type="SUPFAM" id="SSF52743">
    <property type="entry name" value="Subtilisin-like"/>
    <property type="match status" value="1"/>
</dbReference>
<dbReference type="GO" id="GO:0030414">
    <property type="term" value="F:peptidase inhibitor activity"/>
    <property type="evidence" value="ECO:0007669"/>
    <property type="project" value="InterPro"/>
</dbReference>
<keyword evidence="4 11" id="KW-0732">Signal</keyword>
<accession>A0A8S3U089</accession>
<dbReference type="CDD" id="cd00199">
    <property type="entry name" value="WAP"/>
    <property type="match status" value="1"/>
</dbReference>
<evidence type="ECO:0000256" key="11">
    <source>
        <dbReference type="SAM" id="SignalP"/>
    </source>
</evidence>
<feature type="domain" description="P/Homo B" evidence="13">
    <location>
        <begin position="388"/>
        <end position="515"/>
    </location>
</feature>
<dbReference type="Pfam" id="PF00090">
    <property type="entry name" value="TSP_1"/>
    <property type="match status" value="1"/>
</dbReference>
<dbReference type="SUPFAM" id="SSF49785">
    <property type="entry name" value="Galactose-binding domain-like"/>
    <property type="match status" value="1"/>
</dbReference>
<dbReference type="EC" id="3.4.21.-" evidence="14"/>
<keyword evidence="2 9" id="KW-0645">Protease</keyword>
<evidence type="ECO:0000256" key="6">
    <source>
        <dbReference type="ARBA" id="ARBA00022825"/>
    </source>
</evidence>
<dbReference type="EMBL" id="CAJPWZ010002372">
    <property type="protein sequence ID" value="CAG2237045.1"/>
    <property type="molecule type" value="Genomic_DNA"/>
</dbReference>
<dbReference type="InterPro" id="IPR000884">
    <property type="entry name" value="TSP1_rpt"/>
</dbReference>
<dbReference type="SMART" id="SM00217">
    <property type="entry name" value="WAP"/>
    <property type="match status" value="1"/>
</dbReference>
<feature type="compositionally biased region" description="Low complexity" evidence="10">
    <location>
        <begin position="660"/>
        <end position="675"/>
    </location>
</feature>
<dbReference type="InterPro" id="IPR000209">
    <property type="entry name" value="Peptidase_S8/S53_dom"/>
</dbReference>
<dbReference type="InterPro" id="IPR008979">
    <property type="entry name" value="Galactose-bd-like_sf"/>
</dbReference>
<dbReference type="InterPro" id="IPR002884">
    <property type="entry name" value="P_dom"/>
</dbReference>
<evidence type="ECO:0000256" key="8">
    <source>
        <dbReference type="PIRSR" id="PIRSR615500-1"/>
    </source>
</evidence>
<dbReference type="PROSITE" id="PS00137">
    <property type="entry name" value="SUBTILASE_HIS"/>
    <property type="match status" value="1"/>
</dbReference>
<evidence type="ECO:0000259" key="12">
    <source>
        <dbReference type="PROSITE" id="PS51390"/>
    </source>
</evidence>
<evidence type="ECO:0000256" key="4">
    <source>
        <dbReference type="ARBA" id="ARBA00022729"/>
    </source>
</evidence>
<dbReference type="SMART" id="SM00209">
    <property type="entry name" value="TSP1"/>
    <property type="match status" value="1"/>
</dbReference>
<dbReference type="InterPro" id="IPR036852">
    <property type="entry name" value="Peptidase_S8/S53_dom_sf"/>
</dbReference>
<evidence type="ECO:0000256" key="10">
    <source>
        <dbReference type="SAM" id="MobiDB-lite"/>
    </source>
</evidence>
<keyword evidence="5 9" id="KW-0378">Hydrolase</keyword>
<dbReference type="Pfam" id="PF00095">
    <property type="entry name" value="WAP"/>
    <property type="match status" value="1"/>
</dbReference>
<feature type="active site" description="Charge relay system" evidence="8 9">
    <location>
        <position position="72"/>
    </location>
</feature>
<dbReference type="GO" id="GO:0000139">
    <property type="term" value="C:Golgi membrane"/>
    <property type="evidence" value="ECO:0007669"/>
    <property type="project" value="TreeGrafter"/>
</dbReference>
<comment type="caution">
    <text evidence="14">The sequence shown here is derived from an EMBL/GenBank/DDBJ whole genome shotgun (WGS) entry which is preliminary data.</text>
</comment>
<evidence type="ECO:0000313" key="14">
    <source>
        <dbReference type="EMBL" id="CAG2237045.1"/>
    </source>
</evidence>
<evidence type="ECO:0000256" key="5">
    <source>
        <dbReference type="ARBA" id="ARBA00022801"/>
    </source>
</evidence>
<dbReference type="PROSITE" id="PS51829">
    <property type="entry name" value="P_HOMO_B"/>
    <property type="match status" value="1"/>
</dbReference>
<sequence>MNCKQLFGITLIWVFKFDLFAESQKCTFSIDDPEWKNMWYLNNPNTNKYDMNVLTAWESCANGTGVTVGVVDNGIQDHADLNIDRNMNAGYTNKSKQGNPTRSRQSFWTRPISADTRKRQYQASLKHGTRVAGIVAAKKNGQGIIGIAFGATLVDVRIASTSVFETFNASLLTHQSDVIDVYSCSFANFHTGTKTYPLTANQENAFQEGTTYGRQGRGSVYVFATGNSGGKRTNLFRDSCAYDRLVTNRYVVSVAGIQHNLRKLPNGEACSAMMIAAFTTKPGVKKNRGAKVITTTDIGNKTTLHFNQNSAAAPMVSGAVALALSANPFLTYRDIMHLLVNTASGDLLKNKNKKKFITNAAGFKVSSYFGFGLLDIGALVERSKSWELVPDRQSCHSTEIVDNPMGDGYKYLVLKVSGCNVTYVEHVEVSLIVNHQYAGQIQWSLISPYKTKSTILPGRILDQTTTMKLTVLTVQMWGENSEGYWKLEPKPAFRESLGKGTVKSARLLIHGYSIKKNSTLPPARQVPENWAGWSEWSECTVPCGPGNKTRTRTCNDRRNSRYCIGNNFMTVSCDNSECLDPKPHVFGTPNNATSQGAGSRTNECLSSSLLTSRCVEQCSNDRDCSVRQKCCFNGCGHTCEMSREYHTTETVRIPPDEDQTTQTVTTTPEKDQTTQTVRNTTEQDQTTHTVRITTEQGKHFITLLPFI</sequence>
<protein>
    <submittedName>
        <fullName evidence="14">PCSK5</fullName>
        <ecNumber evidence="14">3.4.21.-</ecNumber>
    </submittedName>
</protein>
<dbReference type="InterPro" id="IPR022398">
    <property type="entry name" value="Peptidase_S8_His-AS"/>
</dbReference>